<evidence type="ECO:0000313" key="5">
    <source>
        <dbReference type="Proteomes" id="UP000576082"/>
    </source>
</evidence>
<feature type="coiled-coil region" evidence="1">
    <location>
        <begin position="484"/>
        <end position="521"/>
    </location>
</feature>
<dbReference type="InterPro" id="IPR003018">
    <property type="entry name" value="GAF"/>
</dbReference>
<reference evidence="4 5" key="1">
    <citation type="submission" date="2020-04" db="EMBL/GenBank/DDBJ databases">
        <title>Flammeovirga sp. SR4, a novel species isolated from seawater.</title>
        <authorList>
            <person name="Wang X."/>
        </authorList>
    </citation>
    <scope>NUCLEOTIDE SEQUENCE [LARGE SCALE GENOMIC DNA]</scope>
    <source>
        <strain evidence="4 5">ATCC 23126</strain>
    </source>
</reference>
<proteinExistence type="predicted"/>
<keyword evidence="2" id="KW-0472">Membrane</keyword>
<dbReference type="NCBIfam" id="TIGR00229">
    <property type="entry name" value="sensory_box"/>
    <property type="match status" value="3"/>
</dbReference>
<dbReference type="InterPro" id="IPR052155">
    <property type="entry name" value="Biofilm_reg_signaling"/>
</dbReference>
<dbReference type="Proteomes" id="UP000576082">
    <property type="component" value="Unassembled WGS sequence"/>
</dbReference>
<dbReference type="SUPFAM" id="SSF55781">
    <property type="entry name" value="GAF domain-like"/>
    <property type="match status" value="1"/>
</dbReference>
<sequence>MKVSPEFRGTATIVVVSLLLLMSFVSFLRSSQAEKREVSEILLNQEYKIANFPYHAREYYRTDDRKTLLGLKQEADKVLSQINAMESGTKMLSSEQQSFLILTSLGDDDLSHALELYRKRFEDYYEQIDVMWDASIKSNSSIEELQYGRRTLGYSSSTAQLIGEGEGSDVVGKALDFLERRNSSLLLHNRETRFQLEENIRRTKSTNIIFNGLLVVIGVVLLISQGAYFRNKLLVPMNLLRKNLEYFTSEKGGDNISDIKVIEDKVNHLEDDFERITKMIEHLGEKDFEANTDGLNPRLEESYDKARNTLMQLANEEFVSKWITEGLAKTTETLNGEHFDSITDMSFAFVRFVTRHLGALQGGVFLRLDKNSDQVVNQVASYAYGKKRFPQKKISANEGLVGQVMLEKQYIYVEDVPDHYTAISSGLGEAAPTSIIIIPVVHGADEVYGAVEIASYRNLTPHEKEYANAACERFASAIAVYMMNENTRRLLKESMEVNENLKNKEESLISKTKEMQGFQDELNVKLKELSKESNLNKNILEAIGKTMAIIEFDLEGRIITANDMYLSVMGYKLENLIGKYERVLVPSEEVNSMRYKLLWDSLNNGSYISGEYCRINKRGQEIWMNGTYNPIFGLDGKPYKIIQFAEFTTEQKAKDLTSTERLNAFGMHFPVLDLDLDGKIKSANTTFTELLGYRRKEYRNIALVELFEDAKEIRSFKRILRDIKAGTDATATFNFMSREGHVKTLELNLFPLKSLSGDVQKITLFMVDKTEESFIRKELKTESESLNLLQNEVASRTAIMEGMSMILEVDLNGRILSGNDKVEELTGKSIDSMIGQPLADMVTTSYQSVISTLLSDDSERNVKIRTLEYYTTRKGALWGETSVRAVFNGDVPIKFTFIIFDVTERVEREQGLTRQVERQKTKNTLFRMQQKENNKESGFAVLEQIFQDKEVDLSTNEWINKLSLPSLLLDAEGKIEAENTTFKNLDITATKILNVPDFLSESQKEKIMHSVINASLLEESLPLKGEEKLLLSVPLFQENTHRILIMFA</sequence>
<evidence type="ECO:0000313" key="4">
    <source>
        <dbReference type="EMBL" id="NME66964.1"/>
    </source>
</evidence>
<gene>
    <name evidence="4" type="ORF">HHU12_03200</name>
</gene>
<evidence type="ECO:0000256" key="1">
    <source>
        <dbReference type="SAM" id="Coils"/>
    </source>
</evidence>
<dbReference type="InterPro" id="IPR013655">
    <property type="entry name" value="PAS_fold_3"/>
</dbReference>
<dbReference type="PANTHER" id="PTHR44757">
    <property type="entry name" value="DIGUANYLATE CYCLASE DGCP"/>
    <property type="match status" value="1"/>
</dbReference>
<feature type="domain" description="PAS" evidence="3">
    <location>
        <begin position="532"/>
        <end position="605"/>
    </location>
</feature>
<dbReference type="Gene3D" id="3.30.450.20">
    <property type="entry name" value="PAS domain"/>
    <property type="match status" value="3"/>
</dbReference>
<keyword evidence="2" id="KW-0812">Transmembrane</keyword>
<dbReference type="EMBL" id="JABANE010000006">
    <property type="protein sequence ID" value="NME66964.1"/>
    <property type="molecule type" value="Genomic_DNA"/>
</dbReference>
<dbReference type="CDD" id="cd00130">
    <property type="entry name" value="PAS"/>
    <property type="match status" value="3"/>
</dbReference>
<dbReference type="InterPro" id="IPR035965">
    <property type="entry name" value="PAS-like_dom_sf"/>
</dbReference>
<dbReference type="InterPro" id="IPR000014">
    <property type="entry name" value="PAS"/>
</dbReference>
<dbReference type="Pfam" id="PF13426">
    <property type="entry name" value="PAS_9"/>
    <property type="match status" value="2"/>
</dbReference>
<feature type="transmembrane region" description="Helical" evidence="2">
    <location>
        <begin position="208"/>
        <end position="229"/>
    </location>
</feature>
<comment type="caution">
    <text evidence="4">The sequence shown here is derived from an EMBL/GenBank/DDBJ whole genome shotgun (WGS) entry which is preliminary data.</text>
</comment>
<feature type="domain" description="PAS" evidence="3">
    <location>
        <begin position="670"/>
        <end position="697"/>
    </location>
</feature>
<dbReference type="PANTHER" id="PTHR44757:SF2">
    <property type="entry name" value="BIOFILM ARCHITECTURE MAINTENANCE PROTEIN MBAA"/>
    <property type="match status" value="1"/>
</dbReference>
<dbReference type="SMART" id="SM00065">
    <property type="entry name" value="GAF"/>
    <property type="match status" value="1"/>
</dbReference>
<evidence type="ECO:0000256" key="2">
    <source>
        <dbReference type="SAM" id="Phobius"/>
    </source>
</evidence>
<keyword evidence="2" id="KW-1133">Transmembrane helix</keyword>
<protein>
    <submittedName>
        <fullName evidence="4">PAS domain S-box protein</fullName>
    </submittedName>
</protein>
<dbReference type="SMART" id="SM00091">
    <property type="entry name" value="PAS"/>
    <property type="match status" value="3"/>
</dbReference>
<feature type="coiled-coil region" evidence="1">
    <location>
        <begin position="259"/>
        <end position="316"/>
    </location>
</feature>
<keyword evidence="5" id="KW-1185">Reference proteome</keyword>
<dbReference type="AlphaFoldDB" id="A0A7X9RT83"/>
<dbReference type="Pfam" id="PF13185">
    <property type="entry name" value="GAF_2"/>
    <property type="match status" value="1"/>
</dbReference>
<feature type="domain" description="PAS" evidence="3">
    <location>
        <begin position="806"/>
        <end position="861"/>
    </location>
</feature>
<feature type="transmembrane region" description="Helical" evidence="2">
    <location>
        <begin position="6"/>
        <end position="28"/>
    </location>
</feature>
<accession>A0A7X9RT83</accession>
<organism evidence="4 5">
    <name type="scientific">Flammeovirga aprica JL-4</name>
    <dbReference type="NCBI Taxonomy" id="694437"/>
    <lineage>
        <taxon>Bacteria</taxon>
        <taxon>Pseudomonadati</taxon>
        <taxon>Bacteroidota</taxon>
        <taxon>Cytophagia</taxon>
        <taxon>Cytophagales</taxon>
        <taxon>Flammeovirgaceae</taxon>
        <taxon>Flammeovirga</taxon>
    </lineage>
</organism>
<name>A0A7X9RT83_9BACT</name>
<keyword evidence="1" id="KW-0175">Coiled coil</keyword>
<evidence type="ECO:0000259" key="3">
    <source>
        <dbReference type="PROSITE" id="PS50112"/>
    </source>
</evidence>
<dbReference type="SUPFAM" id="SSF55785">
    <property type="entry name" value="PYP-like sensor domain (PAS domain)"/>
    <property type="match status" value="3"/>
</dbReference>
<dbReference type="PROSITE" id="PS50112">
    <property type="entry name" value="PAS"/>
    <property type="match status" value="3"/>
</dbReference>
<dbReference type="InterPro" id="IPR029016">
    <property type="entry name" value="GAF-like_dom_sf"/>
</dbReference>
<dbReference type="RefSeq" id="WP_169654942.1">
    <property type="nucleotide sequence ID" value="NZ_JABANE010000006.1"/>
</dbReference>
<dbReference type="Gene3D" id="3.30.450.40">
    <property type="match status" value="1"/>
</dbReference>
<dbReference type="Pfam" id="PF08447">
    <property type="entry name" value="PAS_3"/>
    <property type="match status" value="1"/>
</dbReference>